<comment type="caution">
    <text evidence="3">The sequence shown here is derived from an EMBL/GenBank/DDBJ whole genome shotgun (WGS) entry which is preliminary data.</text>
</comment>
<proteinExistence type="predicted"/>
<dbReference type="PANTHER" id="PTHR33434:SF3">
    <property type="entry name" value="DEGV DOMAIN-CONTAINING PROTEIN YITS"/>
    <property type="match status" value="1"/>
</dbReference>
<keyword evidence="4" id="KW-1185">Reference proteome</keyword>
<dbReference type="PANTHER" id="PTHR33434">
    <property type="entry name" value="DEGV DOMAIN-CONTAINING PROTEIN DR_1986-RELATED"/>
    <property type="match status" value="1"/>
</dbReference>
<dbReference type="Gene3D" id="3.40.50.10170">
    <property type="match status" value="1"/>
</dbReference>
<gene>
    <name evidence="3" type="ORF">FD29_GL001434</name>
</gene>
<dbReference type="Proteomes" id="UP000050872">
    <property type="component" value="Unassembled WGS sequence"/>
</dbReference>
<dbReference type="OrthoDB" id="5429275at2"/>
<dbReference type="SUPFAM" id="SSF82549">
    <property type="entry name" value="DAK1/DegV-like"/>
    <property type="match status" value="1"/>
</dbReference>
<name>A0A0R1QRF2_9LACO</name>
<dbReference type="EMBL" id="AZEZ01000025">
    <property type="protein sequence ID" value="KRL44922.1"/>
    <property type="molecule type" value="Genomic_DNA"/>
</dbReference>
<dbReference type="STRING" id="1423770.FD29_GL001434"/>
<dbReference type="GO" id="GO:0008289">
    <property type="term" value="F:lipid binding"/>
    <property type="evidence" value="ECO:0007669"/>
    <property type="project" value="UniProtKB-KW"/>
</dbReference>
<evidence type="ECO:0000256" key="1">
    <source>
        <dbReference type="ARBA" id="ARBA00003238"/>
    </source>
</evidence>
<keyword evidence="2" id="KW-0446">Lipid-binding</keyword>
<dbReference type="InterPro" id="IPR003797">
    <property type="entry name" value="DegV"/>
</dbReference>
<dbReference type="PROSITE" id="PS51482">
    <property type="entry name" value="DEGV"/>
    <property type="match status" value="1"/>
</dbReference>
<dbReference type="InterPro" id="IPR050270">
    <property type="entry name" value="DegV_domain_contain"/>
</dbReference>
<reference evidence="3 4" key="1">
    <citation type="journal article" date="2015" name="Genome Announc.">
        <title>Expanding the biotechnology potential of lactobacilli through comparative genomics of 213 strains and associated genera.</title>
        <authorList>
            <person name="Sun Z."/>
            <person name="Harris H.M."/>
            <person name="McCann A."/>
            <person name="Guo C."/>
            <person name="Argimon S."/>
            <person name="Zhang W."/>
            <person name="Yang X."/>
            <person name="Jeffery I.B."/>
            <person name="Cooney J.C."/>
            <person name="Kagawa T.F."/>
            <person name="Liu W."/>
            <person name="Song Y."/>
            <person name="Salvetti E."/>
            <person name="Wrobel A."/>
            <person name="Rasinkangas P."/>
            <person name="Parkhill J."/>
            <person name="Rea M.C."/>
            <person name="O'Sullivan O."/>
            <person name="Ritari J."/>
            <person name="Douillard F.P."/>
            <person name="Paul Ross R."/>
            <person name="Yang R."/>
            <person name="Briner A.E."/>
            <person name="Felis G.E."/>
            <person name="de Vos W.M."/>
            <person name="Barrangou R."/>
            <person name="Klaenhammer T.R."/>
            <person name="Caufield P.W."/>
            <person name="Cui Y."/>
            <person name="Zhang H."/>
            <person name="O'Toole P.W."/>
        </authorList>
    </citation>
    <scope>NUCLEOTIDE SEQUENCE [LARGE SCALE GENOMIC DNA]</scope>
    <source>
        <strain evidence="3 4">DSM 14500</strain>
    </source>
</reference>
<organism evidence="3 4">
    <name type="scientific">Companilactobacillus mindensis DSM 14500</name>
    <dbReference type="NCBI Taxonomy" id="1423770"/>
    <lineage>
        <taxon>Bacteria</taxon>
        <taxon>Bacillati</taxon>
        <taxon>Bacillota</taxon>
        <taxon>Bacilli</taxon>
        <taxon>Lactobacillales</taxon>
        <taxon>Lactobacillaceae</taxon>
        <taxon>Companilactobacillus</taxon>
    </lineage>
</organism>
<dbReference type="PATRIC" id="fig|1423770.3.peg.1472"/>
<evidence type="ECO:0000313" key="3">
    <source>
        <dbReference type="EMBL" id="KRL44922.1"/>
    </source>
</evidence>
<evidence type="ECO:0000256" key="2">
    <source>
        <dbReference type="ARBA" id="ARBA00023121"/>
    </source>
</evidence>
<accession>A0A0R1QRF2</accession>
<protein>
    <submittedName>
        <fullName evidence="3">DegV family protein</fullName>
    </submittedName>
</protein>
<dbReference type="RefSeq" id="WP_057887541.1">
    <property type="nucleotide sequence ID" value="NZ_AZEZ01000025.1"/>
</dbReference>
<evidence type="ECO:0000313" key="4">
    <source>
        <dbReference type="Proteomes" id="UP000050872"/>
    </source>
</evidence>
<dbReference type="Pfam" id="PF02645">
    <property type="entry name" value="DegV"/>
    <property type="match status" value="1"/>
</dbReference>
<sequence>MEKIAVLVDSCCDLPKEYLDKPGIYELPMQITYHDRTYLDRIEISAEEVYKNLPVEIPKTSLPSGESIQKTLNQIAADGYTHIISISVSSALSGTFNFLKVFLEDDDRFVTKYFDTKQVAVASGLIAVGAKNLIDEGTPFAEVATKVESMIKNAIVYFCIPTLTYLRAGGRISPVASAIGGALKLAPIITCKADGSYTIAAKPRGVKKGQKLMLSYAQEFLGDDKKYLLAIGHGADEAGGQKMLELLHDNDIKGQQEFVGQVGPALGVHTGPGLIGIAIVKI</sequence>
<dbReference type="Gene3D" id="3.30.1180.10">
    <property type="match status" value="1"/>
</dbReference>
<comment type="function">
    <text evidence="1">May bind long-chain fatty acids, such as palmitate, and may play a role in lipid transport or fatty acid metabolism.</text>
</comment>
<dbReference type="AlphaFoldDB" id="A0A0R1QRF2"/>
<dbReference type="InterPro" id="IPR043168">
    <property type="entry name" value="DegV_C"/>
</dbReference>
<dbReference type="NCBIfam" id="TIGR00762">
    <property type="entry name" value="DegV"/>
    <property type="match status" value="1"/>
</dbReference>